<feature type="compositionally biased region" description="Acidic residues" evidence="6">
    <location>
        <begin position="973"/>
        <end position="1000"/>
    </location>
</feature>
<evidence type="ECO:0000259" key="7">
    <source>
        <dbReference type="Pfam" id="PF05670"/>
    </source>
</evidence>
<feature type="domain" description="NFACT protein C-terminal" evidence="8">
    <location>
        <begin position="1239"/>
        <end position="1306"/>
    </location>
</feature>
<gene>
    <name evidence="9" type="ORF">BcabD6B2_42010</name>
</gene>
<comment type="caution">
    <text evidence="9">The sequence shown here is derived from an EMBL/GenBank/DDBJ whole genome shotgun (WGS) entry which is preliminary data.</text>
</comment>
<feature type="compositionally biased region" description="Acidic residues" evidence="6">
    <location>
        <begin position="908"/>
        <end position="965"/>
    </location>
</feature>
<evidence type="ECO:0000259" key="8">
    <source>
        <dbReference type="Pfam" id="PF11923"/>
    </source>
</evidence>
<dbReference type="InterPro" id="IPR021846">
    <property type="entry name" value="NFACT-C"/>
</dbReference>
<dbReference type="PANTHER" id="PTHR15239:SF6">
    <property type="entry name" value="RIBOSOME QUALITY CONTROL COMPLEX SUBUNIT NEMF"/>
    <property type="match status" value="1"/>
</dbReference>
<keyword evidence="10" id="KW-1185">Reference proteome</keyword>
<evidence type="ECO:0000256" key="5">
    <source>
        <dbReference type="ARBA" id="ARBA00070414"/>
    </source>
</evidence>
<dbReference type="GO" id="GO:0043023">
    <property type="term" value="F:ribosomal large subunit binding"/>
    <property type="evidence" value="ECO:0007669"/>
    <property type="project" value="TreeGrafter"/>
</dbReference>
<evidence type="ECO:0000256" key="1">
    <source>
        <dbReference type="ARBA" id="ARBA00004496"/>
    </source>
</evidence>
<keyword evidence="4" id="KW-0175">Coiled coil</keyword>
<dbReference type="GO" id="GO:0000049">
    <property type="term" value="F:tRNA binding"/>
    <property type="evidence" value="ECO:0007669"/>
    <property type="project" value="TreeGrafter"/>
</dbReference>
<protein>
    <recommendedName>
        <fullName evidence="5">Ribosome quality control complex subunit 2</fullName>
    </recommendedName>
</protein>
<evidence type="ECO:0000313" key="9">
    <source>
        <dbReference type="EMBL" id="GIX64766.1"/>
    </source>
</evidence>
<feature type="compositionally biased region" description="Basic and acidic residues" evidence="6">
    <location>
        <begin position="515"/>
        <end position="525"/>
    </location>
</feature>
<dbReference type="Proteomes" id="UP001497744">
    <property type="component" value="Unassembled WGS sequence"/>
</dbReference>
<name>A0AAV4M055_BABCB</name>
<evidence type="ECO:0000256" key="2">
    <source>
        <dbReference type="ARBA" id="ARBA00008318"/>
    </source>
</evidence>
<proteinExistence type="inferred from homology"/>
<keyword evidence="3" id="KW-0963">Cytoplasm</keyword>
<evidence type="ECO:0000256" key="3">
    <source>
        <dbReference type="ARBA" id="ARBA00022490"/>
    </source>
</evidence>
<dbReference type="GeneID" id="94196247"/>
<dbReference type="EMBL" id="BPLF01000003">
    <property type="protein sequence ID" value="GIX64766.1"/>
    <property type="molecule type" value="Genomic_DNA"/>
</dbReference>
<feature type="region of interest" description="Disordered" evidence="6">
    <location>
        <begin position="1"/>
        <end position="22"/>
    </location>
</feature>
<feature type="compositionally biased region" description="Gly residues" evidence="6">
    <location>
        <begin position="887"/>
        <end position="896"/>
    </location>
</feature>
<dbReference type="GO" id="GO:1990112">
    <property type="term" value="C:RQC complex"/>
    <property type="evidence" value="ECO:0007669"/>
    <property type="project" value="TreeGrafter"/>
</dbReference>
<comment type="similarity">
    <text evidence="2">Belongs to the NEMF family.</text>
</comment>
<reference evidence="9 10" key="1">
    <citation type="submission" date="2021-06" db="EMBL/GenBank/DDBJ databases">
        <title>Genome sequence of Babesia caballi.</title>
        <authorList>
            <person name="Yamagishi J."/>
            <person name="Kidaka T."/>
            <person name="Ochi A."/>
        </authorList>
    </citation>
    <scope>NUCLEOTIDE SEQUENCE [LARGE SCALE GENOMIC DNA]</scope>
    <source>
        <strain evidence="9">USDA-D6B2</strain>
    </source>
</reference>
<comment type="subcellular location">
    <subcellularLocation>
        <location evidence="1">Cytoplasm</location>
    </subcellularLocation>
</comment>
<accession>A0AAV4M055</accession>
<dbReference type="InterPro" id="IPR008532">
    <property type="entry name" value="NFACT_RNA-bd"/>
</dbReference>
<evidence type="ECO:0000313" key="10">
    <source>
        <dbReference type="Proteomes" id="UP001497744"/>
    </source>
</evidence>
<feature type="domain" description="NFACT RNA-binding" evidence="7">
    <location>
        <begin position="705"/>
        <end position="816"/>
    </location>
</feature>
<dbReference type="FunFam" id="2.30.310.10:FF:000003">
    <property type="entry name" value="Zinc knuckle domain containing protein"/>
    <property type="match status" value="1"/>
</dbReference>
<sequence>MDEIPEWSRYPPSRWFSGSSDPAAPKFWRGAQEARLLQQTGRSRKGVAPLSGMPRVMSQLTERSKLAVKTKEETAEAALRFGNIFVGALLSRQLRRVDGPQQPRVRPARKRSRALLELDAHLDEALAAAGNSAERAARRVERQARRRAARAGLTSHRSVRRQINLRQMVRERLNAVDVAAVVGNLQKQILDYNLVNIYDVTSRIYVLKFSRNEDKKFVLFEIGHRIHTTQFLRNTDHLPSNFNVKLRKHLRTRKLRSVRQVSQDRVVDFTFSSGEYAYHLIVQFFLPGNVYLTDYAYKVLTVLRPQNAGEAFFKVGQTYEIPETRVPWGVAVPREVIEQVLLGMKGGAVSVVAGASLSDEVDGKGGKGGKGKGQKRADDAAEGAGEFKDDSVHALLKSIFPSVHVTLMDHVLKEAMGDEHMGSKSVDALDRARIEESVEAIRKVVVSVAHSAALVPGFLYRGAQEYEDFSPFDVRPNAERFDDFNEALDAYFTQSEMKKIEKQEQPKKPIKLKKIKDDQDKRETKRQKEIEKLARDIELVETNRVVFDSVLDLLRTLVASGASWREITDQLAQQRESGHPLARHIRSVNIPDRRVDVCLPSEDTGFYGSGPSLQGRVTKKSAKKDGAAVEFDEASATLDYGLTCFQNLEIMYASKKRLAEKLERTRIGRDFALKRVDHQKEKEKQKKAGKSVSLTKVRKRMWFEKFHWFISSDGYLVLGGRDSTQNELLVKRYLTAGDLYFHAEVHGAASCILKNPKRTAESHPATIEEAACFAICLSSAWNEKMVVPAWWVHHHQVSRSAPTGEYLPHGSFMIRGKKNYVQPQRLEMAIGVVFHIEAPQLGADEPEPALGEDVEAPVVEASLSGDALGEELEGVDVPHDASVSDVGGQGAGGDQMDGGDDVKVVGGDSDEGEDLDDDYDVDDELNELLDDDEDTDESDESSDDEDTDESDESSDDGDTDDEDCSSGERASDVDDMSPSDDGSDDLEGAEGGAEESEADVNVEGGLSVDVGGGIAGQGENSVQTEEIVTEAKNESTRKSVAFGLDDSEKEPANRLVRFDTAQTDVKTVEVSGAQFRRTKQRRPTGYMCRGVDINEMLQQMQTLGLVDLDAPGVPEAPDATGHAKASVRFVEPEKVNNPPSVAKKLLSRLPTGIPGKGKQQARPSKLAQSKAARAKKKYGDDDEEIQELRLRLTGSKALKHVAQQAVVAESADKVEDAGTRPTYQREPIKPLDARELSSHMQQLRMLSKDPSGEDVIVSAVPMCAPYSALKSHPYHLKLVPGSTKKGAIAAQAVQHFLKVDEAKAQYVKLITTDQFALTLIENCKIPGSAHGARRA</sequence>
<feature type="region of interest" description="Disordered" evidence="6">
    <location>
        <begin position="1149"/>
        <end position="1183"/>
    </location>
</feature>
<dbReference type="PANTHER" id="PTHR15239">
    <property type="entry name" value="NUCLEAR EXPORT MEDIATOR FACTOR NEMF"/>
    <property type="match status" value="1"/>
</dbReference>
<evidence type="ECO:0000256" key="6">
    <source>
        <dbReference type="SAM" id="MobiDB-lite"/>
    </source>
</evidence>
<feature type="region of interest" description="Disordered" evidence="6">
    <location>
        <begin position="878"/>
        <end position="1034"/>
    </location>
</feature>
<dbReference type="Pfam" id="PF11923">
    <property type="entry name" value="NFACT-C"/>
    <property type="match status" value="1"/>
</dbReference>
<dbReference type="InterPro" id="IPR051608">
    <property type="entry name" value="RQC_Subunit_NEMF"/>
</dbReference>
<dbReference type="Pfam" id="PF05833">
    <property type="entry name" value="NFACT_N"/>
    <property type="match status" value="1"/>
</dbReference>
<dbReference type="Gene3D" id="2.30.310.10">
    <property type="entry name" value="ibrinogen binding protein from staphylococcus aureus domain"/>
    <property type="match status" value="1"/>
</dbReference>
<dbReference type="Pfam" id="PF05670">
    <property type="entry name" value="NFACT-R_1"/>
    <property type="match status" value="1"/>
</dbReference>
<dbReference type="GO" id="GO:0072344">
    <property type="term" value="P:rescue of stalled ribosome"/>
    <property type="evidence" value="ECO:0007669"/>
    <property type="project" value="TreeGrafter"/>
</dbReference>
<feature type="region of interest" description="Disordered" evidence="6">
    <location>
        <begin position="499"/>
        <end position="525"/>
    </location>
</feature>
<dbReference type="GO" id="GO:0005737">
    <property type="term" value="C:cytoplasm"/>
    <property type="evidence" value="ECO:0007669"/>
    <property type="project" value="UniProtKB-SubCell"/>
</dbReference>
<organism evidence="9 10">
    <name type="scientific">Babesia caballi</name>
    <dbReference type="NCBI Taxonomy" id="5871"/>
    <lineage>
        <taxon>Eukaryota</taxon>
        <taxon>Sar</taxon>
        <taxon>Alveolata</taxon>
        <taxon>Apicomplexa</taxon>
        <taxon>Aconoidasida</taxon>
        <taxon>Piroplasmida</taxon>
        <taxon>Babesiidae</taxon>
        <taxon>Babesia</taxon>
    </lineage>
</organism>
<feature type="region of interest" description="Disordered" evidence="6">
    <location>
        <begin position="360"/>
        <end position="383"/>
    </location>
</feature>
<evidence type="ECO:0000256" key="4">
    <source>
        <dbReference type="ARBA" id="ARBA00023054"/>
    </source>
</evidence>
<dbReference type="GO" id="GO:1990116">
    <property type="term" value="P:ribosome-associated ubiquitin-dependent protein catabolic process"/>
    <property type="evidence" value="ECO:0007669"/>
    <property type="project" value="TreeGrafter"/>
</dbReference>
<dbReference type="RefSeq" id="XP_067716835.1">
    <property type="nucleotide sequence ID" value="XM_067860734.1"/>
</dbReference>